<dbReference type="OrthoDB" id="2878435at2759"/>
<dbReference type="AlphaFoldDB" id="A8N840"/>
<evidence type="ECO:0000313" key="2">
    <source>
        <dbReference type="Proteomes" id="UP000001861"/>
    </source>
</evidence>
<gene>
    <name evidence="1" type="ORF">CC1G_09261</name>
</gene>
<dbReference type="HOGENOM" id="CLU_095383_0_0_1"/>
<reference evidence="1 2" key="1">
    <citation type="journal article" date="2010" name="Proc. Natl. Acad. Sci. U.S.A.">
        <title>Insights into evolution of multicellular fungi from the assembled chromosomes of the mushroom Coprinopsis cinerea (Coprinus cinereus).</title>
        <authorList>
            <person name="Stajich J.E."/>
            <person name="Wilke S.K."/>
            <person name="Ahren D."/>
            <person name="Au C.H."/>
            <person name="Birren B.W."/>
            <person name="Borodovsky M."/>
            <person name="Burns C."/>
            <person name="Canback B."/>
            <person name="Casselton L.A."/>
            <person name="Cheng C.K."/>
            <person name="Deng J."/>
            <person name="Dietrich F.S."/>
            <person name="Fargo D.C."/>
            <person name="Farman M.L."/>
            <person name="Gathman A.C."/>
            <person name="Goldberg J."/>
            <person name="Guigo R."/>
            <person name="Hoegger P.J."/>
            <person name="Hooker J.B."/>
            <person name="Huggins A."/>
            <person name="James T.Y."/>
            <person name="Kamada T."/>
            <person name="Kilaru S."/>
            <person name="Kodira C."/>
            <person name="Kues U."/>
            <person name="Kupfer D."/>
            <person name="Kwan H.S."/>
            <person name="Lomsadze A."/>
            <person name="Li W."/>
            <person name="Lilly W.W."/>
            <person name="Ma L.J."/>
            <person name="Mackey A.J."/>
            <person name="Manning G."/>
            <person name="Martin F."/>
            <person name="Muraguchi H."/>
            <person name="Natvig D.O."/>
            <person name="Palmerini H."/>
            <person name="Ramesh M.A."/>
            <person name="Rehmeyer C.J."/>
            <person name="Roe B.A."/>
            <person name="Shenoy N."/>
            <person name="Stanke M."/>
            <person name="Ter-Hovhannisyan V."/>
            <person name="Tunlid A."/>
            <person name="Velagapudi R."/>
            <person name="Vision T.J."/>
            <person name="Zeng Q."/>
            <person name="Zolan M.E."/>
            <person name="Pukkila P.J."/>
        </authorList>
    </citation>
    <scope>NUCLEOTIDE SEQUENCE [LARGE SCALE GENOMIC DNA]</scope>
    <source>
        <strain evidence="2">Okayama-7 / 130 / ATCC MYA-4618 / FGSC 9003</strain>
    </source>
</reference>
<dbReference type="OMA" id="EYADARC"/>
<keyword evidence="2" id="KW-1185">Reference proteome</keyword>
<proteinExistence type="predicted"/>
<comment type="caution">
    <text evidence="1">The sequence shown here is derived from an EMBL/GenBank/DDBJ whole genome shotgun (WGS) entry which is preliminary data.</text>
</comment>
<accession>A8N840</accession>
<dbReference type="KEGG" id="cci:CC1G_09261"/>
<dbReference type="RefSeq" id="XP_001830996.2">
    <property type="nucleotide sequence ID" value="XM_001830944.2"/>
</dbReference>
<dbReference type="eggNOG" id="ENOG502RBNJ">
    <property type="taxonomic scope" value="Eukaryota"/>
</dbReference>
<dbReference type="VEuPathDB" id="FungiDB:CC1G_09261"/>
<name>A8N840_COPC7</name>
<dbReference type="Proteomes" id="UP000001861">
    <property type="component" value="Unassembled WGS sequence"/>
</dbReference>
<dbReference type="EMBL" id="AACS02000003">
    <property type="protein sequence ID" value="EAU90784.2"/>
    <property type="molecule type" value="Genomic_DNA"/>
</dbReference>
<organism evidence="1 2">
    <name type="scientific">Coprinopsis cinerea (strain Okayama-7 / 130 / ATCC MYA-4618 / FGSC 9003)</name>
    <name type="common">Inky cap fungus</name>
    <name type="synonym">Hormographiella aspergillata</name>
    <dbReference type="NCBI Taxonomy" id="240176"/>
    <lineage>
        <taxon>Eukaryota</taxon>
        <taxon>Fungi</taxon>
        <taxon>Dikarya</taxon>
        <taxon>Basidiomycota</taxon>
        <taxon>Agaricomycotina</taxon>
        <taxon>Agaricomycetes</taxon>
        <taxon>Agaricomycetidae</taxon>
        <taxon>Agaricales</taxon>
        <taxon>Agaricineae</taxon>
        <taxon>Psathyrellaceae</taxon>
        <taxon>Coprinopsis</taxon>
    </lineage>
</organism>
<dbReference type="GeneID" id="6007448"/>
<protein>
    <submittedName>
        <fullName evidence="1">Uncharacterized protein</fullName>
    </submittedName>
</protein>
<dbReference type="InParanoid" id="A8N840"/>
<sequence>MPDTSMSARERKTKERIRVLEIDHIECETCRTSIVERKIPPCHSPSLPGLAIWKPLPADHQSARGHFVYGFPLRMDKLERVSARMGDTRSLRFDLVQQAVLVSTRLEAMTQWKHALYFEYGKPDAQSEEEGMAEYNDFYKMRVVPLLAMGCTASKKLYHRRPTPEQMEVFEDYLGEARWFETPETKGKYPRRSFKGVIPACSYAL</sequence>
<evidence type="ECO:0000313" key="1">
    <source>
        <dbReference type="EMBL" id="EAU90784.2"/>
    </source>
</evidence>